<proteinExistence type="predicted"/>
<feature type="domain" description="N-acetyltransferase" evidence="3">
    <location>
        <begin position="5"/>
        <end position="168"/>
    </location>
</feature>
<comment type="caution">
    <text evidence="4">The sequence shown here is derived from an EMBL/GenBank/DDBJ whole genome shotgun (WGS) entry which is preliminary data.</text>
</comment>
<sequence>MEQDIVIRETTKEDFEAVFRFIELVDNDFCPPLSQRRGGICERVENTLAVPYANYLVAQLREPEPSDQMQGFVAMAGCTEKWQSEDGVYVNFFATHPSYRKSGIGKLLLSRLEGKLLAKGFRRIYLCTWSGNEKAKRFYEGFGYSTYSVILNDRGNGIDTFNYRKMIVSVKAAKE</sequence>
<gene>
    <name evidence="4" type="ORF">CUN85_05210</name>
</gene>
<evidence type="ECO:0000256" key="2">
    <source>
        <dbReference type="ARBA" id="ARBA00023315"/>
    </source>
</evidence>
<dbReference type="GO" id="GO:0016747">
    <property type="term" value="F:acyltransferase activity, transferring groups other than amino-acyl groups"/>
    <property type="evidence" value="ECO:0007669"/>
    <property type="project" value="InterPro"/>
</dbReference>
<dbReference type="CDD" id="cd04301">
    <property type="entry name" value="NAT_SF"/>
    <property type="match status" value="1"/>
</dbReference>
<dbReference type="InterPro" id="IPR000182">
    <property type="entry name" value="GNAT_dom"/>
</dbReference>
<dbReference type="PANTHER" id="PTHR43420">
    <property type="entry name" value="ACETYLTRANSFERASE"/>
    <property type="match status" value="1"/>
</dbReference>
<dbReference type="Gene3D" id="3.40.630.30">
    <property type="match status" value="1"/>
</dbReference>
<evidence type="ECO:0000259" key="3">
    <source>
        <dbReference type="PROSITE" id="PS51186"/>
    </source>
</evidence>
<dbReference type="SUPFAM" id="SSF55729">
    <property type="entry name" value="Acyl-CoA N-acyltransferases (Nat)"/>
    <property type="match status" value="1"/>
</dbReference>
<dbReference type="Proteomes" id="UP000297295">
    <property type="component" value="Unassembled WGS sequence"/>
</dbReference>
<protein>
    <recommendedName>
        <fullName evidence="3">N-acetyltransferase domain-containing protein</fullName>
    </recommendedName>
</protein>
<evidence type="ECO:0000313" key="5">
    <source>
        <dbReference type="Proteomes" id="UP000297295"/>
    </source>
</evidence>
<dbReference type="InterPro" id="IPR016181">
    <property type="entry name" value="Acyl_CoA_acyltransferase"/>
</dbReference>
<organism evidence="4 5">
    <name type="scientific">Methanolobus halotolerans</name>
    <dbReference type="NCBI Taxonomy" id="2052935"/>
    <lineage>
        <taxon>Archaea</taxon>
        <taxon>Methanobacteriati</taxon>
        <taxon>Methanobacteriota</taxon>
        <taxon>Stenosarchaea group</taxon>
        <taxon>Methanomicrobia</taxon>
        <taxon>Methanosarcinales</taxon>
        <taxon>Methanosarcinaceae</taxon>
        <taxon>Methanolobus</taxon>
    </lineage>
</organism>
<dbReference type="PROSITE" id="PS51186">
    <property type="entry name" value="GNAT"/>
    <property type="match status" value="1"/>
</dbReference>
<dbReference type="EMBL" id="PGGK01000004">
    <property type="protein sequence ID" value="TGC09760.1"/>
    <property type="molecule type" value="Genomic_DNA"/>
</dbReference>
<keyword evidence="5" id="KW-1185">Reference proteome</keyword>
<accession>A0A4E0PY39</accession>
<dbReference type="InterPro" id="IPR050680">
    <property type="entry name" value="YpeA/RimI_acetyltransf"/>
</dbReference>
<dbReference type="RefSeq" id="WP_135389275.1">
    <property type="nucleotide sequence ID" value="NZ_PGGK01000004.1"/>
</dbReference>
<dbReference type="AlphaFoldDB" id="A0A4E0PY39"/>
<reference evidence="4 5" key="1">
    <citation type="submission" date="2017-11" db="EMBL/GenBank/DDBJ databases">
        <title>Isolation and Characterization of Methanogenic Archaea from Saline Meromictic Lake at Siberia.</title>
        <authorList>
            <person name="Shen Y."/>
            <person name="Huang H.-H."/>
            <person name="Lai M.-C."/>
            <person name="Chen S.-C."/>
        </authorList>
    </citation>
    <scope>NUCLEOTIDE SEQUENCE [LARGE SCALE GENOMIC DNA]</scope>
    <source>
        <strain evidence="4 5">SY-01</strain>
    </source>
</reference>
<dbReference type="Pfam" id="PF00583">
    <property type="entry name" value="Acetyltransf_1"/>
    <property type="match status" value="1"/>
</dbReference>
<keyword evidence="2" id="KW-0012">Acyltransferase</keyword>
<evidence type="ECO:0000256" key="1">
    <source>
        <dbReference type="ARBA" id="ARBA00022679"/>
    </source>
</evidence>
<keyword evidence="1" id="KW-0808">Transferase</keyword>
<name>A0A4E0PY39_9EURY</name>
<evidence type="ECO:0000313" key="4">
    <source>
        <dbReference type="EMBL" id="TGC09760.1"/>
    </source>
</evidence>
<dbReference type="OrthoDB" id="125295at2157"/>